<dbReference type="Proteomes" id="UP000000305">
    <property type="component" value="Unassembled WGS sequence"/>
</dbReference>
<organism evidence="1 2">
    <name type="scientific">Daphnia pulex</name>
    <name type="common">Water flea</name>
    <dbReference type="NCBI Taxonomy" id="6669"/>
    <lineage>
        <taxon>Eukaryota</taxon>
        <taxon>Metazoa</taxon>
        <taxon>Ecdysozoa</taxon>
        <taxon>Arthropoda</taxon>
        <taxon>Crustacea</taxon>
        <taxon>Branchiopoda</taxon>
        <taxon>Diplostraca</taxon>
        <taxon>Cladocera</taxon>
        <taxon>Anomopoda</taxon>
        <taxon>Daphniidae</taxon>
        <taxon>Daphnia</taxon>
    </lineage>
</organism>
<dbReference type="KEGG" id="dpx:DAPPUDRAFT_109868"/>
<evidence type="ECO:0000313" key="1">
    <source>
        <dbReference type="EMBL" id="EFX73404.1"/>
    </source>
</evidence>
<dbReference type="AlphaFoldDB" id="E9H4G3"/>
<protein>
    <submittedName>
        <fullName evidence="1">Uncharacterized protein</fullName>
    </submittedName>
</protein>
<dbReference type="HOGENOM" id="CLU_1898355_0_0_1"/>
<name>E9H4G3_DAPPU</name>
<dbReference type="EMBL" id="GL732591">
    <property type="protein sequence ID" value="EFX73404.1"/>
    <property type="molecule type" value="Genomic_DNA"/>
</dbReference>
<dbReference type="InParanoid" id="E9H4G3"/>
<reference evidence="1 2" key="1">
    <citation type="journal article" date="2011" name="Science">
        <title>The ecoresponsive genome of Daphnia pulex.</title>
        <authorList>
            <person name="Colbourne J.K."/>
            <person name="Pfrender M.E."/>
            <person name="Gilbert D."/>
            <person name="Thomas W.K."/>
            <person name="Tucker A."/>
            <person name="Oakley T.H."/>
            <person name="Tokishita S."/>
            <person name="Aerts A."/>
            <person name="Arnold G.J."/>
            <person name="Basu M.K."/>
            <person name="Bauer D.J."/>
            <person name="Caceres C.E."/>
            <person name="Carmel L."/>
            <person name="Casola C."/>
            <person name="Choi J.H."/>
            <person name="Detter J.C."/>
            <person name="Dong Q."/>
            <person name="Dusheyko S."/>
            <person name="Eads B.D."/>
            <person name="Frohlich T."/>
            <person name="Geiler-Samerotte K.A."/>
            <person name="Gerlach D."/>
            <person name="Hatcher P."/>
            <person name="Jogdeo S."/>
            <person name="Krijgsveld J."/>
            <person name="Kriventseva E.V."/>
            <person name="Kultz D."/>
            <person name="Laforsch C."/>
            <person name="Lindquist E."/>
            <person name="Lopez J."/>
            <person name="Manak J.R."/>
            <person name="Muller J."/>
            <person name="Pangilinan J."/>
            <person name="Patwardhan R.P."/>
            <person name="Pitluck S."/>
            <person name="Pritham E.J."/>
            <person name="Rechtsteiner A."/>
            <person name="Rho M."/>
            <person name="Rogozin I.B."/>
            <person name="Sakarya O."/>
            <person name="Salamov A."/>
            <person name="Schaack S."/>
            <person name="Shapiro H."/>
            <person name="Shiga Y."/>
            <person name="Skalitzky C."/>
            <person name="Smith Z."/>
            <person name="Souvorov A."/>
            <person name="Sung W."/>
            <person name="Tang Z."/>
            <person name="Tsuchiya D."/>
            <person name="Tu H."/>
            <person name="Vos H."/>
            <person name="Wang M."/>
            <person name="Wolf Y.I."/>
            <person name="Yamagata H."/>
            <person name="Yamada T."/>
            <person name="Ye Y."/>
            <person name="Shaw J.R."/>
            <person name="Andrews J."/>
            <person name="Crease T.J."/>
            <person name="Tang H."/>
            <person name="Lucas S.M."/>
            <person name="Robertson H.M."/>
            <person name="Bork P."/>
            <person name="Koonin E.V."/>
            <person name="Zdobnov E.M."/>
            <person name="Grigoriev I.V."/>
            <person name="Lynch M."/>
            <person name="Boore J.L."/>
        </authorList>
    </citation>
    <scope>NUCLEOTIDE SEQUENCE [LARGE SCALE GENOMIC DNA]</scope>
</reference>
<evidence type="ECO:0000313" key="2">
    <source>
        <dbReference type="Proteomes" id="UP000000305"/>
    </source>
</evidence>
<keyword evidence="2" id="KW-1185">Reference proteome</keyword>
<accession>E9H4G3</accession>
<sequence length="134" mass="15213">MALCDWLNNSLQTVEQVCSSDEVSVQGFLPRIGYVNLPNDPYYMKTQSVNGVVVDNGGDIQMQDVIQCPFPINAKRNKKVWIQMQESKERNDVSSSLCYEQSKALAVLAEWLSQRGEHQIQPWPLEFVAELPPL</sequence>
<proteinExistence type="predicted"/>
<gene>
    <name evidence="1" type="ORF">DAPPUDRAFT_109868</name>
</gene>